<dbReference type="InterPro" id="IPR010914">
    <property type="entry name" value="RsgA_GTPase_dom"/>
</dbReference>
<evidence type="ECO:0000256" key="9">
    <source>
        <dbReference type="ARBA" id="ARBA00023134"/>
    </source>
</evidence>
<evidence type="ECO:0000256" key="5">
    <source>
        <dbReference type="ARBA" id="ARBA00022741"/>
    </source>
</evidence>
<keyword evidence="14" id="KW-1185">Reference proteome</keyword>
<keyword evidence="1 10" id="KW-0963">Cytoplasm</keyword>
<keyword evidence="2 10" id="KW-0690">Ribosome biogenesis</keyword>
<dbReference type="EC" id="3.6.1.-" evidence="10"/>
<feature type="binding site" evidence="10">
    <location>
        <begin position="111"/>
        <end position="114"/>
    </location>
    <ligand>
        <name>GTP</name>
        <dbReference type="ChEBI" id="CHEBI:37565"/>
    </ligand>
</feature>
<dbReference type="Proteomes" id="UP000664545">
    <property type="component" value="Unassembled WGS sequence"/>
</dbReference>
<dbReference type="EMBL" id="JAFJZZ010000001">
    <property type="protein sequence ID" value="MBN7772052.1"/>
    <property type="molecule type" value="Genomic_DNA"/>
</dbReference>
<comment type="subcellular location">
    <subcellularLocation>
        <location evidence="10">Cytoplasm</location>
    </subcellularLocation>
</comment>
<dbReference type="InterPro" id="IPR030378">
    <property type="entry name" value="G_CP_dom"/>
</dbReference>
<evidence type="ECO:0000259" key="12">
    <source>
        <dbReference type="PROSITE" id="PS51721"/>
    </source>
</evidence>
<evidence type="ECO:0000256" key="10">
    <source>
        <dbReference type="HAMAP-Rule" id="MF_01820"/>
    </source>
</evidence>
<gene>
    <name evidence="10 13" type="primary">rsgA</name>
    <name evidence="13" type="ORF">JYB65_01645</name>
</gene>
<evidence type="ECO:0000313" key="13">
    <source>
        <dbReference type="EMBL" id="MBN7772052.1"/>
    </source>
</evidence>
<protein>
    <recommendedName>
        <fullName evidence="10">Small ribosomal subunit biogenesis GTPase RsgA</fullName>
        <ecNumber evidence="10">3.6.1.-</ecNumber>
    </recommendedName>
</protein>
<name>A0A939D6D4_CLOAM</name>
<evidence type="ECO:0000256" key="4">
    <source>
        <dbReference type="ARBA" id="ARBA00022730"/>
    </source>
</evidence>
<comment type="similarity">
    <text evidence="10">Belongs to the TRAFAC class YlqF/YawG GTPase family. RsgA subfamily.</text>
</comment>
<keyword evidence="8 10" id="KW-0694">RNA-binding</keyword>
<dbReference type="NCBIfam" id="TIGR00157">
    <property type="entry name" value="ribosome small subunit-dependent GTPase A"/>
    <property type="match status" value="1"/>
</dbReference>
<feature type="binding site" evidence="10">
    <location>
        <position position="250"/>
    </location>
    <ligand>
        <name>Zn(2+)</name>
        <dbReference type="ChEBI" id="CHEBI:29105"/>
    </ligand>
</feature>
<dbReference type="PROSITE" id="PS50936">
    <property type="entry name" value="ENGC_GTPASE"/>
    <property type="match status" value="1"/>
</dbReference>
<proteinExistence type="inferred from homology"/>
<feature type="binding site" evidence="10">
    <location>
        <begin position="161"/>
        <end position="169"/>
    </location>
    <ligand>
        <name>GTP</name>
        <dbReference type="ChEBI" id="CHEBI:37565"/>
    </ligand>
</feature>
<dbReference type="GO" id="GO:0019843">
    <property type="term" value="F:rRNA binding"/>
    <property type="evidence" value="ECO:0007669"/>
    <property type="project" value="UniProtKB-KW"/>
</dbReference>
<dbReference type="Gene3D" id="3.40.50.300">
    <property type="entry name" value="P-loop containing nucleotide triphosphate hydrolases"/>
    <property type="match status" value="1"/>
</dbReference>
<dbReference type="GO" id="GO:0005525">
    <property type="term" value="F:GTP binding"/>
    <property type="evidence" value="ECO:0007669"/>
    <property type="project" value="UniProtKB-UniRule"/>
</dbReference>
<dbReference type="GO" id="GO:0003924">
    <property type="term" value="F:GTPase activity"/>
    <property type="evidence" value="ECO:0007669"/>
    <property type="project" value="UniProtKB-UniRule"/>
</dbReference>
<keyword evidence="6 10" id="KW-0378">Hydrolase</keyword>
<keyword evidence="5 10" id="KW-0547">Nucleotide-binding</keyword>
<dbReference type="PANTHER" id="PTHR32120:SF11">
    <property type="entry name" value="SMALL RIBOSOMAL SUBUNIT BIOGENESIS GTPASE RSGA 1, MITOCHONDRIAL-RELATED"/>
    <property type="match status" value="1"/>
</dbReference>
<evidence type="ECO:0000256" key="3">
    <source>
        <dbReference type="ARBA" id="ARBA00022723"/>
    </source>
</evidence>
<dbReference type="InterPro" id="IPR012340">
    <property type="entry name" value="NA-bd_OB-fold"/>
</dbReference>
<sequence>MEGIVVKGIGGFYYVKAEGQVIQCKARGIFKKDGIKIAIGDLVRIELNEGSDATITAIHERRNCFIRPPIANVDCFAVVMAAADPEPNLAIIDRFLVMAEKSNMDVILCINKVDIAKPEMINRLKNIYEDIYPMVFLNAKTGSGIDELKKLMTDKKCALAGPSGVGKSTILNALEPKVTVETGEISEKTKRGKHTTRHVEIFDTDFGALVFDTPGFTSFEILEAEEEELQQFYPEMLPYLGGCKYDNCRHIKEPECSVLEAVEDGAISQSRYNSYAEQYKEIKEKKKY</sequence>
<dbReference type="RefSeq" id="WP_206580829.1">
    <property type="nucleotide sequence ID" value="NZ_JAFJZZ010000001.1"/>
</dbReference>
<feature type="domain" description="EngC GTPase" evidence="11">
    <location>
        <begin position="71"/>
        <end position="217"/>
    </location>
</feature>
<dbReference type="SUPFAM" id="SSF52540">
    <property type="entry name" value="P-loop containing nucleoside triphosphate hydrolases"/>
    <property type="match status" value="1"/>
</dbReference>
<keyword evidence="7 10" id="KW-0862">Zinc</keyword>
<evidence type="ECO:0000256" key="7">
    <source>
        <dbReference type="ARBA" id="ARBA00022833"/>
    </source>
</evidence>
<dbReference type="PROSITE" id="PS51721">
    <property type="entry name" value="G_CP"/>
    <property type="match status" value="1"/>
</dbReference>
<dbReference type="SUPFAM" id="SSF50249">
    <property type="entry name" value="Nucleic acid-binding proteins"/>
    <property type="match status" value="1"/>
</dbReference>
<feature type="binding site" evidence="10">
    <location>
        <position position="248"/>
    </location>
    <ligand>
        <name>Zn(2+)</name>
        <dbReference type="ChEBI" id="CHEBI:29105"/>
    </ligand>
</feature>
<keyword evidence="9 10" id="KW-0342">GTP-binding</keyword>
<evidence type="ECO:0000256" key="8">
    <source>
        <dbReference type="ARBA" id="ARBA00022884"/>
    </source>
</evidence>
<dbReference type="CDD" id="cd04466">
    <property type="entry name" value="S1_YloQ_GTPase"/>
    <property type="match status" value="1"/>
</dbReference>
<dbReference type="GO" id="GO:0042274">
    <property type="term" value="P:ribosomal small subunit biogenesis"/>
    <property type="evidence" value="ECO:0007669"/>
    <property type="project" value="UniProtKB-UniRule"/>
</dbReference>
<organism evidence="13 14">
    <name type="scientific">Clostridium aminobutyricum</name>
    <dbReference type="NCBI Taxonomy" id="33953"/>
    <lineage>
        <taxon>Bacteria</taxon>
        <taxon>Bacillati</taxon>
        <taxon>Bacillota</taxon>
        <taxon>Clostridia</taxon>
        <taxon>Eubacteriales</taxon>
        <taxon>Clostridiaceae</taxon>
        <taxon>Clostridium</taxon>
    </lineage>
</organism>
<dbReference type="InterPro" id="IPR004881">
    <property type="entry name" value="Ribosome_biogen_GTPase_RsgA"/>
</dbReference>
<dbReference type="PANTHER" id="PTHR32120">
    <property type="entry name" value="SMALL RIBOSOMAL SUBUNIT BIOGENESIS GTPASE RSGA"/>
    <property type="match status" value="1"/>
</dbReference>
<evidence type="ECO:0000256" key="1">
    <source>
        <dbReference type="ARBA" id="ARBA00022490"/>
    </source>
</evidence>
<dbReference type="InterPro" id="IPR031944">
    <property type="entry name" value="RsgA_N"/>
</dbReference>
<feature type="binding site" evidence="10">
    <location>
        <position position="256"/>
    </location>
    <ligand>
        <name>Zn(2+)</name>
        <dbReference type="ChEBI" id="CHEBI:29105"/>
    </ligand>
</feature>
<evidence type="ECO:0000256" key="6">
    <source>
        <dbReference type="ARBA" id="ARBA00022801"/>
    </source>
</evidence>
<dbReference type="HAMAP" id="MF_01820">
    <property type="entry name" value="GTPase_RsgA"/>
    <property type="match status" value="1"/>
</dbReference>
<feature type="domain" description="CP-type G" evidence="12">
    <location>
        <begin position="62"/>
        <end position="219"/>
    </location>
</feature>
<evidence type="ECO:0000259" key="11">
    <source>
        <dbReference type="PROSITE" id="PS50936"/>
    </source>
</evidence>
<dbReference type="Pfam" id="PF16745">
    <property type="entry name" value="RsgA_N"/>
    <property type="match status" value="1"/>
</dbReference>
<dbReference type="Gene3D" id="1.10.40.50">
    <property type="entry name" value="Probable gtpase engc, domain 3"/>
    <property type="match status" value="1"/>
</dbReference>
<comment type="cofactor">
    <cofactor evidence="10">
        <name>Zn(2+)</name>
        <dbReference type="ChEBI" id="CHEBI:29105"/>
    </cofactor>
    <text evidence="10">Binds 1 zinc ion per subunit.</text>
</comment>
<dbReference type="CDD" id="cd01854">
    <property type="entry name" value="YjeQ_EngC"/>
    <property type="match status" value="1"/>
</dbReference>
<comment type="caution">
    <text evidence="13">The sequence shown here is derived from an EMBL/GenBank/DDBJ whole genome shotgun (WGS) entry which is preliminary data.</text>
</comment>
<keyword evidence="4 10" id="KW-0699">rRNA-binding</keyword>
<comment type="subunit">
    <text evidence="10">Monomer. Associates with 30S ribosomal subunit, binds 16S rRNA.</text>
</comment>
<evidence type="ECO:0000313" key="14">
    <source>
        <dbReference type="Proteomes" id="UP000664545"/>
    </source>
</evidence>
<dbReference type="Pfam" id="PF03193">
    <property type="entry name" value="RsgA_GTPase"/>
    <property type="match status" value="1"/>
</dbReference>
<dbReference type="InterPro" id="IPR027417">
    <property type="entry name" value="P-loop_NTPase"/>
</dbReference>
<dbReference type="GO" id="GO:0046872">
    <property type="term" value="F:metal ion binding"/>
    <property type="evidence" value="ECO:0007669"/>
    <property type="project" value="UniProtKB-KW"/>
</dbReference>
<reference evidence="13" key="1">
    <citation type="submission" date="2021-02" db="EMBL/GenBank/DDBJ databases">
        <title>Abyssanaerobacter marinus gen.nov., sp., nov, anaerobic bacterium isolated from the Onnuri vent field of Indian Ocean and suggestion of Mogibacteriaceae fam. nov., and proposal of reclassification of ambiguous this family's genus member.</title>
        <authorList>
            <person name="Kim Y.J."/>
            <person name="Yang J.-A."/>
        </authorList>
    </citation>
    <scope>NUCLEOTIDE SEQUENCE</scope>
    <source>
        <strain evidence="13">DSM 2634</strain>
    </source>
</reference>
<dbReference type="Gene3D" id="2.40.50.140">
    <property type="entry name" value="Nucleic acid-binding proteins"/>
    <property type="match status" value="1"/>
</dbReference>
<evidence type="ECO:0000256" key="2">
    <source>
        <dbReference type="ARBA" id="ARBA00022517"/>
    </source>
</evidence>
<accession>A0A939D6D4</accession>
<feature type="binding site" evidence="10">
    <location>
        <position position="243"/>
    </location>
    <ligand>
        <name>Zn(2+)</name>
        <dbReference type="ChEBI" id="CHEBI:29105"/>
    </ligand>
</feature>
<keyword evidence="3 10" id="KW-0479">Metal-binding</keyword>
<dbReference type="AlphaFoldDB" id="A0A939D6D4"/>
<comment type="function">
    <text evidence="10">One of several proteins that assist in the late maturation steps of the functional core of the 30S ribosomal subunit. Helps release RbfA from mature subunits. May play a role in the assembly of ribosomal proteins into the subunit. Circularly permuted GTPase that catalyzes slow GTP hydrolysis, GTPase activity is stimulated by the 30S ribosomal subunit.</text>
</comment>
<dbReference type="GO" id="GO:0005737">
    <property type="term" value="C:cytoplasm"/>
    <property type="evidence" value="ECO:0007669"/>
    <property type="project" value="UniProtKB-SubCell"/>
</dbReference>